<dbReference type="EMBL" id="FQXV01000020">
    <property type="protein sequence ID" value="SHI23288.1"/>
    <property type="molecule type" value="Genomic_DNA"/>
</dbReference>
<dbReference type="Proteomes" id="UP000183995">
    <property type="component" value="Unassembled WGS sequence"/>
</dbReference>
<evidence type="ECO:0000313" key="3">
    <source>
        <dbReference type="Proteomes" id="UP000183995"/>
    </source>
</evidence>
<keyword evidence="3" id="KW-1185">Reference proteome</keyword>
<gene>
    <name evidence="2" type="ORF">SAMN02745823_03696</name>
</gene>
<feature type="coiled-coil region" evidence="1">
    <location>
        <begin position="13"/>
        <end position="47"/>
    </location>
</feature>
<dbReference type="RefSeq" id="WP_073082816.1">
    <property type="nucleotide sequence ID" value="NZ_FQXV01000020.1"/>
</dbReference>
<proteinExistence type="predicted"/>
<dbReference type="STRING" id="1123282.SAMN02745823_03696"/>
<reference evidence="2 3" key="1">
    <citation type="submission" date="2016-11" db="EMBL/GenBank/DDBJ databases">
        <authorList>
            <person name="Jaros S."/>
            <person name="Januszkiewicz K."/>
            <person name="Wedrychowicz H."/>
        </authorList>
    </citation>
    <scope>NUCLEOTIDE SEQUENCE [LARGE SCALE GENOMIC DNA]</scope>
    <source>
        <strain evidence="2 3">DSM 10068</strain>
    </source>
</reference>
<organism evidence="2 3">
    <name type="scientific">Sporobacter termitidis DSM 10068</name>
    <dbReference type="NCBI Taxonomy" id="1123282"/>
    <lineage>
        <taxon>Bacteria</taxon>
        <taxon>Bacillati</taxon>
        <taxon>Bacillota</taxon>
        <taxon>Clostridia</taxon>
        <taxon>Eubacteriales</taxon>
        <taxon>Oscillospiraceae</taxon>
        <taxon>Sporobacter</taxon>
    </lineage>
</organism>
<evidence type="ECO:0000256" key="1">
    <source>
        <dbReference type="SAM" id="Coils"/>
    </source>
</evidence>
<keyword evidence="1" id="KW-0175">Coiled coil</keyword>
<sequence length="85" mass="9591">MPKGTSRPSEVIITELEEKKAGYQTKIENYKTKINEIDSRIRNLSSHQRQKELDHILETIKSSGKSVDDFITSFLENAKPASPGS</sequence>
<accession>A0A1M5ZGG4</accession>
<dbReference type="AlphaFoldDB" id="A0A1M5ZGG4"/>
<evidence type="ECO:0000313" key="2">
    <source>
        <dbReference type="EMBL" id="SHI23288.1"/>
    </source>
</evidence>
<name>A0A1M5ZGG4_9FIRM</name>
<protein>
    <submittedName>
        <fullName evidence="2">Uncharacterized protein</fullName>
    </submittedName>
</protein>